<name>A0A1J1IDC5_9DIPT</name>
<keyword evidence="4" id="KW-0677">Repeat</keyword>
<dbReference type="Proteomes" id="UP000183832">
    <property type="component" value="Unassembled WGS sequence"/>
</dbReference>
<keyword evidence="10" id="KW-1185">Reference proteome</keyword>
<dbReference type="EMBL" id="CVRI01000047">
    <property type="protein sequence ID" value="CRK98219.1"/>
    <property type="molecule type" value="Genomic_DNA"/>
</dbReference>
<accession>A0A1J1IDC5</accession>
<evidence type="ECO:0000256" key="3">
    <source>
        <dbReference type="ARBA" id="ARBA00022525"/>
    </source>
</evidence>
<dbReference type="STRING" id="568069.A0A1J1IDC5"/>
<dbReference type="InterPro" id="IPR002544">
    <property type="entry name" value="FMRFamid-related_peptide-like"/>
</dbReference>
<gene>
    <name evidence="9" type="ORF">CLUMA_CG011582</name>
</gene>
<dbReference type="PANTHER" id="PTHR20986">
    <property type="entry name" value="FMRFAMIDE-RELATED PEPTIDES"/>
    <property type="match status" value="1"/>
</dbReference>
<evidence type="ECO:0000256" key="2">
    <source>
        <dbReference type="ARBA" id="ARBA00006356"/>
    </source>
</evidence>
<feature type="region of interest" description="Disordered" evidence="7">
    <location>
        <begin position="182"/>
        <end position="226"/>
    </location>
</feature>
<feature type="chain" id="PRO_5013063022" evidence="8">
    <location>
        <begin position="20"/>
        <end position="370"/>
    </location>
</feature>
<evidence type="ECO:0000256" key="5">
    <source>
        <dbReference type="ARBA" id="ARBA00022815"/>
    </source>
</evidence>
<organism evidence="9 10">
    <name type="scientific">Clunio marinus</name>
    <dbReference type="NCBI Taxonomy" id="568069"/>
    <lineage>
        <taxon>Eukaryota</taxon>
        <taxon>Metazoa</taxon>
        <taxon>Ecdysozoa</taxon>
        <taxon>Arthropoda</taxon>
        <taxon>Hexapoda</taxon>
        <taxon>Insecta</taxon>
        <taxon>Pterygota</taxon>
        <taxon>Neoptera</taxon>
        <taxon>Endopterygota</taxon>
        <taxon>Diptera</taxon>
        <taxon>Nematocera</taxon>
        <taxon>Chironomoidea</taxon>
        <taxon>Chironomidae</taxon>
        <taxon>Clunio</taxon>
    </lineage>
</organism>
<keyword evidence="5" id="KW-0027">Amidation</keyword>
<dbReference type="AlphaFoldDB" id="A0A1J1IDC5"/>
<evidence type="ECO:0000313" key="10">
    <source>
        <dbReference type="Proteomes" id="UP000183832"/>
    </source>
</evidence>
<dbReference type="InterPro" id="IPR051041">
    <property type="entry name" value="FMRFamide-related_np"/>
</dbReference>
<feature type="compositionally biased region" description="Basic and acidic residues" evidence="7">
    <location>
        <begin position="210"/>
        <end position="226"/>
    </location>
</feature>
<dbReference type="Pfam" id="PF01581">
    <property type="entry name" value="FARP"/>
    <property type="match status" value="5"/>
</dbReference>
<proteinExistence type="inferred from homology"/>
<keyword evidence="6" id="KW-0527">Neuropeptide</keyword>
<dbReference type="GO" id="GO:0005576">
    <property type="term" value="C:extracellular region"/>
    <property type="evidence" value="ECO:0007669"/>
    <property type="project" value="UniProtKB-SubCell"/>
</dbReference>
<evidence type="ECO:0000256" key="1">
    <source>
        <dbReference type="ARBA" id="ARBA00004613"/>
    </source>
</evidence>
<feature type="signal peptide" evidence="8">
    <location>
        <begin position="1"/>
        <end position="19"/>
    </location>
</feature>
<evidence type="ECO:0000256" key="7">
    <source>
        <dbReference type="SAM" id="MobiDB-lite"/>
    </source>
</evidence>
<evidence type="ECO:0000313" key="9">
    <source>
        <dbReference type="EMBL" id="CRK98219.1"/>
    </source>
</evidence>
<protein>
    <submittedName>
        <fullName evidence="9">CLUMA_CG011582, isoform A</fullName>
    </submittedName>
</protein>
<sequence length="370" mass="42523">MKLILFVAIVMFKCSKLSTAPTTEANANKSNSENEYPLNQLAYVPNHQPGLAYVSDTDDLGTSGVVFQFRRSIKSDNTQIEARRRSALDKGFMRFGRGGGNVIRFGRSLEDPTLDYSEEPPRVRKSDKNIMRFGRAGFMRFGRNNYEDIEDPEEYNDASEVEDFMQRPVIRKSDNRYADHGSKVLRLDRNSESSRDESFETPIDLQQSGEKSEERSNNNKKSTDKNILRFGRGNMMRFGRANMMRFGKRANMMRFGRGGQFQPKLMNIPKGYLQLRSTRAGSDRNLLRLGRSGNIMRFGRNDKNVMRFGKRSDPQTMTSSTKFYCEDDDCVVQQNANDFVDNENVRNDQLQELFGDEASKQGYGEYVIEK</sequence>
<reference evidence="9 10" key="1">
    <citation type="submission" date="2015-04" db="EMBL/GenBank/DDBJ databases">
        <authorList>
            <person name="Syromyatnikov M.Y."/>
            <person name="Popov V.N."/>
        </authorList>
    </citation>
    <scope>NUCLEOTIDE SEQUENCE [LARGE SCALE GENOMIC DNA]</scope>
</reference>
<evidence type="ECO:0000256" key="8">
    <source>
        <dbReference type="SAM" id="SignalP"/>
    </source>
</evidence>
<dbReference type="PANTHER" id="PTHR20986:SF22">
    <property type="entry name" value="FMRFAMIDE-RELATED PEPTIDES"/>
    <property type="match status" value="1"/>
</dbReference>
<keyword evidence="3" id="KW-0964">Secreted</keyword>
<dbReference type="OrthoDB" id="5813613at2759"/>
<dbReference type="GO" id="GO:0007218">
    <property type="term" value="P:neuropeptide signaling pathway"/>
    <property type="evidence" value="ECO:0007669"/>
    <property type="project" value="UniProtKB-KW"/>
</dbReference>
<comment type="similarity">
    <text evidence="2">Belongs to the FARP (FMRFamide related peptide) family.</text>
</comment>
<evidence type="ECO:0000256" key="4">
    <source>
        <dbReference type="ARBA" id="ARBA00022737"/>
    </source>
</evidence>
<comment type="subcellular location">
    <subcellularLocation>
        <location evidence="1">Secreted</location>
    </subcellularLocation>
</comment>
<feature type="compositionally biased region" description="Basic and acidic residues" evidence="7">
    <location>
        <begin position="182"/>
        <end position="198"/>
    </location>
</feature>
<evidence type="ECO:0000256" key="6">
    <source>
        <dbReference type="ARBA" id="ARBA00023320"/>
    </source>
</evidence>
<keyword evidence="8" id="KW-0732">Signal</keyword>